<protein>
    <recommendedName>
        <fullName evidence="8">RxLR effector PexRD54 WY domain-containing protein</fullName>
    </recommendedName>
</protein>
<evidence type="ECO:0000256" key="2">
    <source>
        <dbReference type="ARBA" id="ARBA00004613"/>
    </source>
</evidence>
<evidence type="ECO:0000256" key="1">
    <source>
        <dbReference type="ARBA" id="ARBA00004340"/>
    </source>
</evidence>
<evidence type="ECO:0000259" key="8">
    <source>
        <dbReference type="Pfam" id="PF22748"/>
    </source>
</evidence>
<feature type="domain" description="RxLR effector PexRD54 WY" evidence="8">
    <location>
        <begin position="327"/>
        <end position="365"/>
    </location>
</feature>
<comment type="subcellular location">
    <subcellularLocation>
        <location evidence="1">Host cell</location>
    </subcellularLocation>
    <subcellularLocation>
        <location evidence="2">Secreted</location>
    </subcellularLocation>
</comment>
<keyword evidence="7" id="KW-0812">Transmembrane</keyword>
<dbReference type="OMA" id="DKEDAYH"/>
<feature type="domain" description="RxLR effector PexRD54 WY" evidence="8">
    <location>
        <begin position="500"/>
        <end position="539"/>
    </location>
</feature>
<keyword evidence="10" id="KW-1185">Reference proteome</keyword>
<dbReference type="SMR" id="G5ADN5"/>
<keyword evidence="6" id="KW-0843">Virulence</keyword>
<dbReference type="GO" id="GO:0005576">
    <property type="term" value="C:extracellular region"/>
    <property type="evidence" value="ECO:0007669"/>
    <property type="project" value="UniProtKB-SubCell"/>
</dbReference>
<evidence type="ECO:0000313" key="10">
    <source>
        <dbReference type="Proteomes" id="UP000002640"/>
    </source>
</evidence>
<evidence type="ECO:0000256" key="3">
    <source>
        <dbReference type="ARBA" id="ARBA00010400"/>
    </source>
</evidence>
<dbReference type="EMBL" id="JH159164">
    <property type="protein sequence ID" value="EGZ06288.1"/>
    <property type="molecule type" value="Genomic_DNA"/>
</dbReference>
<sequence length="602" mass="68564">MTGTPPTLADGTTVAEYMESLFWIKHSEIWSNCGYVVAWVVFLRVLALLALRFIIPVFLLYVYPAYETLFRLRKNSYYQLLVILLLPALKVIVKNIVRRCTMHKEDLVPESVIFTVDFFNAIYVATCMQSSSSLVGHERDSSYEERAIENIPGVAKIVEKLTPDKQQAANKLFSKLKLDQATSDLLASRQFQKWVKSVTKAYNKNPEQATVTMLSTLTGKYGDEALAKMLATAKENRNTETIATQLEAQTIQELGERKENGGRRVQSPSLNSWVSYVNFLDENPYELLLTRLKTRFSDEGLATVLALTKRYYTTRKIAENLEKAQLDGWLRHGEDAESIFKLLKLNKEGDKLFESPVISTWVSYVKKMDTENPYTSMLSTLKLRYSDENLASMLVAAKKTGSTRLIAENVETAQFKMWRSDGKTADDLFTLLRLDKEGEALFKSTMFNTWASYAKLLDKENPEKLMVSAMKTHYSDGNLASIIAAARENSRTEAVASRLQQELWLSQDKTSKDIFKLLKLDKDGQRFIENPQLGTWVSYCSKLAKTRGDFRAISMLEKKFGSEELAMKISAALQHASEGNQNVIRELQKLQFQQWALLDRNL</sequence>
<name>G5ADN5_PHYSP</name>
<accession>G5ADN5</accession>
<reference evidence="9 10" key="1">
    <citation type="journal article" date="2006" name="Science">
        <title>Phytophthora genome sequences uncover evolutionary origins and mechanisms of pathogenesis.</title>
        <authorList>
            <person name="Tyler B.M."/>
            <person name="Tripathy S."/>
            <person name="Zhang X."/>
            <person name="Dehal P."/>
            <person name="Jiang R.H."/>
            <person name="Aerts A."/>
            <person name="Arredondo F.D."/>
            <person name="Baxter L."/>
            <person name="Bensasson D."/>
            <person name="Beynon J.L."/>
            <person name="Chapman J."/>
            <person name="Damasceno C.M."/>
            <person name="Dorrance A.E."/>
            <person name="Dou D."/>
            <person name="Dickerman A.W."/>
            <person name="Dubchak I.L."/>
            <person name="Garbelotto M."/>
            <person name="Gijzen M."/>
            <person name="Gordon S.G."/>
            <person name="Govers F."/>
            <person name="Grunwald N.J."/>
            <person name="Huang W."/>
            <person name="Ivors K.L."/>
            <person name="Jones R.W."/>
            <person name="Kamoun S."/>
            <person name="Krampis K."/>
            <person name="Lamour K.H."/>
            <person name="Lee M.K."/>
            <person name="McDonald W.H."/>
            <person name="Medina M."/>
            <person name="Meijer H.J."/>
            <person name="Nordberg E.K."/>
            <person name="Maclean D.J."/>
            <person name="Ospina-Giraldo M.D."/>
            <person name="Morris P.F."/>
            <person name="Phuntumart V."/>
            <person name="Putnam N.H."/>
            <person name="Rash S."/>
            <person name="Rose J.K."/>
            <person name="Sakihama Y."/>
            <person name="Salamov A.A."/>
            <person name="Savidor A."/>
            <person name="Scheuring C.F."/>
            <person name="Smith B.M."/>
            <person name="Sobral B.W."/>
            <person name="Terry A."/>
            <person name="Torto-Alalibo T.A."/>
            <person name="Win J."/>
            <person name="Xu Z."/>
            <person name="Zhang H."/>
            <person name="Grigoriev I.V."/>
            <person name="Rokhsar D.S."/>
            <person name="Boore J.L."/>
        </authorList>
    </citation>
    <scope>NUCLEOTIDE SEQUENCE [LARGE SCALE GENOMIC DNA]</scope>
    <source>
        <strain evidence="9 10">P6497</strain>
    </source>
</reference>
<dbReference type="AlphaFoldDB" id="G5ADN5"/>
<dbReference type="Proteomes" id="UP000002640">
    <property type="component" value="Unassembled WGS sequence"/>
</dbReference>
<evidence type="ECO:0000313" key="9">
    <source>
        <dbReference type="EMBL" id="EGZ06288.1"/>
    </source>
</evidence>
<evidence type="ECO:0000256" key="6">
    <source>
        <dbReference type="ARBA" id="ARBA00023026"/>
    </source>
</evidence>
<proteinExistence type="inferred from homology"/>
<dbReference type="InParanoid" id="G5ADN5"/>
<dbReference type="RefSeq" id="XP_009538185.1">
    <property type="nucleotide sequence ID" value="XM_009539890.1"/>
</dbReference>
<dbReference type="GeneID" id="20648104"/>
<evidence type="ECO:0000256" key="7">
    <source>
        <dbReference type="SAM" id="Phobius"/>
    </source>
</evidence>
<keyword evidence="7" id="KW-0472">Membrane</keyword>
<dbReference type="Pfam" id="PF22748">
    <property type="entry name" value="PexRD54_WY"/>
    <property type="match status" value="2"/>
</dbReference>
<dbReference type="InterPro" id="IPR054463">
    <property type="entry name" value="PexRD54_WY"/>
</dbReference>
<keyword evidence="4" id="KW-0964">Secreted</keyword>
<keyword evidence="7" id="KW-1133">Transmembrane helix</keyword>
<feature type="transmembrane region" description="Helical" evidence="7">
    <location>
        <begin position="36"/>
        <end position="63"/>
    </location>
</feature>
<evidence type="ECO:0000256" key="5">
    <source>
        <dbReference type="ARBA" id="ARBA00022729"/>
    </source>
</evidence>
<feature type="transmembrane region" description="Helical" evidence="7">
    <location>
        <begin position="75"/>
        <end position="93"/>
    </location>
</feature>
<organism evidence="9 10">
    <name type="scientific">Phytophthora sojae (strain P6497)</name>
    <name type="common">Soybean stem and root rot agent</name>
    <name type="synonym">Phytophthora megasperma f. sp. glycines</name>
    <dbReference type="NCBI Taxonomy" id="1094619"/>
    <lineage>
        <taxon>Eukaryota</taxon>
        <taxon>Sar</taxon>
        <taxon>Stramenopiles</taxon>
        <taxon>Oomycota</taxon>
        <taxon>Peronosporomycetes</taxon>
        <taxon>Peronosporales</taxon>
        <taxon>Peronosporaceae</taxon>
        <taxon>Phytophthora</taxon>
    </lineage>
</organism>
<evidence type="ECO:0000256" key="4">
    <source>
        <dbReference type="ARBA" id="ARBA00022525"/>
    </source>
</evidence>
<keyword evidence="5" id="KW-0732">Signal</keyword>
<comment type="similarity">
    <text evidence="3">Belongs to the RxLR effector family.</text>
</comment>
<dbReference type="GO" id="GO:0043657">
    <property type="term" value="C:host cell"/>
    <property type="evidence" value="ECO:0007669"/>
    <property type="project" value="UniProtKB-SubCell"/>
</dbReference>
<gene>
    <name evidence="9" type="ORF">PHYSODRAFT_341558</name>
</gene>
<dbReference type="KEGG" id="psoj:PHYSODRAFT_341558"/>